<proteinExistence type="predicted"/>
<dbReference type="Pfam" id="PF08856">
    <property type="entry name" value="DUF1826"/>
    <property type="match status" value="1"/>
</dbReference>
<evidence type="ECO:0000313" key="4">
    <source>
        <dbReference type="Proteomes" id="UP000199693"/>
    </source>
</evidence>
<dbReference type="EMBL" id="FNEC01000023">
    <property type="protein sequence ID" value="SDJ82311.1"/>
    <property type="molecule type" value="Genomic_DNA"/>
</dbReference>
<dbReference type="AlphaFoldDB" id="A0A239L985"/>
<reference evidence="2 3" key="2">
    <citation type="submission" date="2017-06" db="EMBL/GenBank/DDBJ databases">
        <authorList>
            <person name="Varghese N."/>
            <person name="Submissions S."/>
        </authorList>
    </citation>
    <scope>NUCLEOTIDE SEQUENCE [LARGE SCALE GENOMIC DNA]</scope>
    <source>
        <strain evidence="2 3">RLD-1</strain>
    </source>
</reference>
<dbReference type="Proteomes" id="UP000199693">
    <property type="component" value="Unassembled WGS sequence"/>
</dbReference>
<evidence type="ECO:0000313" key="3">
    <source>
        <dbReference type="Proteomes" id="UP000198309"/>
    </source>
</evidence>
<dbReference type="Proteomes" id="UP000198309">
    <property type="component" value="Unassembled WGS sequence"/>
</dbReference>
<evidence type="ECO:0000313" key="2">
    <source>
        <dbReference type="EMBL" id="SNT26875.1"/>
    </source>
</evidence>
<protein>
    <recommendedName>
        <fullName evidence="5">DUF1826 domain-containing protein</fullName>
    </recommendedName>
</protein>
<gene>
    <name evidence="1" type="ORF">SAMN05216189_102392</name>
    <name evidence="2" type="ORF">SAMN06295949_11958</name>
</gene>
<dbReference type="InterPro" id="IPR014955">
    <property type="entry name" value="DUF1826"/>
</dbReference>
<name>A0A239L985_9PSED</name>
<dbReference type="EMBL" id="FZPC01000019">
    <property type="protein sequence ID" value="SNT26875.1"/>
    <property type="molecule type" value="Genomic_DNA"/>
</dbReference>
<keyword evidence="3" id="KW-1185">Reference proteome</keyword>
<accession>A0A239L985</accession>
<organism evidence="1 4">
    <name type="scientific">Pseudomonas delhiensis</name>
    <dbReference type="NCBI Taxonomy" id="366289"/>
    <lineage>
        <taxon>Bacteria</taxon>
        <taxon>Pseudomonadati</taxon>
        <taxon>Pseudomonadota</taxon>
        <taxon>Gammaproteobacteria</taxon>
        <taxon>Pseudomonadales</taxon>
        <taxon>Pseudomonadaceae</taxon>
        <taxon>Pseudomonas</taxon>
    </lineage>
</organism>
<evidence type="ECO:0008006" key="5">
    <source>
        <dbReference type="Google" id="ProtNLM"/>
    </source>
</evidence>
<sequence>MLAPQLRRTPRQVLGDDPQVLAEVLRDDVNLAVWRRRLYPDVAAFAAHLLAGETLYGCQANLELDEAGRSRQLDGLFGDGPGAALFANDLAWLVEAFACLTGARRVGLRLRALERAMCPRFHVDQVPLRLVTSYAGCASEWLEEGALPRDRLGEAEPTCIQRLEVGDVGLFKGEKWIGNEGAGIVHRSPCPAPGSRRLLLTLDWL</sequence>
<reference evidence="1 4" key="1">
    <citation type="submission" date="2016-10" db="EMBL/GenBank/DDBJ databases">
        <authorList>
            <person name="de Groot N.N."/>
        </authorList>
    </citation>
    <scope>NUCLEOTIDE SEQUENCE [LARGE SCALE GENOMIC DNA]</scope>
    <source>
        <strain evidence="1 4">CCM 7361</strain>
    </source>
</reference>
<evidence type="ECO:0000313" key="1">
    <source>
        <dbReference type="EMBL" id="SDJ82311.1"/>
    </source>
</evidence>
<dbReference type="RefSeq" id="WP_089392786.1">
    <property type="nucleotide sequence ID" value="NZ_FNEC01000023.1"/>
</dbReference>